<dbReference type="InterPro" id="IPR037401">
    <property type="entry name" value="SnoaL-like"/>
</dbReference>
<reference evidence="2 3" key="1">
    <citation type="submission" date="2020-10" db="EMBL/GenBank/DDBJ databases">
        <authorList>
            <person name="Castelo-Branco R."/>
            <person name="Eusebio N."/>
            <person name="Adriana R."/>
            <person name="Vieira A."/>
            <person name="Brugerolle De Fraissinette N."/>
            <person name="Rezende De Castro R."/>
            <person name="Schneider M.P."/>
            <person name="Vasconcelos V."/>
            <person name="Leao P.N."/>
        </authorList>
    </citation>
    <scope>NUCLEOTIDE SEQUENCE [LARGE SCALE GENOMIC DNA]</scope>
    <source>
        <strain evidence="2 3">LEGE 03274</strain>
    </source>
</reference>
<evidence type="ECO:0000259" key="1">
    <source>
        <dbReference type="Pfam" id="PF12680"/>
    </source>
</evidence>
<dbReference type="EMBL" id="JADEWC010000011">
    <property type="protein sequence ID" value="MBE9222358.1"/>
    <property type="molecule type" value="Genomic_DNA"/>
</dbReference>
<dbReference type="SUPFAM" id="SSF54427">
    <property type="entry name" value="NTF2-like"/>
    <property type="match status" value="1"/>
</dbReference>
<dbReference type="InterPro" id="IPR032710">
    <property type="entry name" value="NTF2-like_dom_sf"/>
</dbReference>
<name>A0ABR9V381_9CHRO</name>
<keyword evidence="3" id="KW-1185">Reference proteome</keyword>
<feature type="domain" description="SnoaL-like" evidence="1">
    <location>
        <begin position="14"/>
        <end position="116"/>
    </location>
</feature>
<sequence length="130" mass="15306">MSEQKSANRETCEKMFSSMLDQDWNSFQACLADDVFYRIGSGEEIKGKENVTKTLQGLYSQVEMQTPDIRQVIDLPESDQVIFEFEAHYKYLEDGSILNFACTDVLRMKDNKVNEWRVYVDMKPYYDKQK</sequence>
<evidence type="ECO:0000313" key="3">
    <source>
        <dbReference type="Proteomes" id="UP000654604"/>
    </source>
</evidence>
<accession>A0ABR9V381</accession>
<gene>
    <name evidence="2" type="ORF">IQ215_06575</name>
</gene>
<dbReference type="Pfam" id="PF12680">
    <property type="entry name" value="SnoaL_2"/>
    <property type="match status" value="1"/>
</dbReference>
<dbReference type="Gene3D" id="3.10.450.50">
    <property type="match status" value="1"/>
</dbReference>
<comment type="caution">
    <text evidence="2">The sequence shown here is derived from an EMBL/GenBank/DDBJ whole genome shotgun (WGS) entry which is preliminary data.</text>
</comment>
<organism evidence="2 3">
    <name type="scientific">Cyanobacterium stanieri LEGE 03274</name>
    <dbReference type="NCBI Taxonomy" id="1828756"/>
    <lineage>
        <taxon>Bacteria</taxon>
        <taxon>Bacillati</taxon>
        <taxon>Cyanobacteriota</taxon>
        <taxon>Cyanophyceae</taxon>
        <taxon>Oscillatoriophycideae</taxon>
        <taxon>Chroococcales</taxon>
        <taxon>Geminocystaceae</taxon>
        <taxon>Cyanobacterium</taxon>
    </lineage>
</organism>
<dbReference type="RefSeq" id="WP_193800519.1">
    <property type="nucleotide sequence ID" value="NZ_JADEWC010000011.1"/>
</dbReference>
<protein>
    <submittedName>
        <fullName evidence="2">Nuclear transport factor 2 family protein</fullName>
    </submittedName>
</protein>
<evidence type="ECO:0000313" key="2">
    <source>
        <dbReference type="EMBL" id="MBE9222358.1"/>
    </source>
</evidence>
<proteinExistence type="predicted"/>
<dbReference type="Proteomes" id="UP000654604">
    <property type="component" value="Unassembled WGS sequence"/>
</dbReference>